<keyword evidence="4" id="KW-1185">Reference proteome</keyword>
<name>A0AAD8IT01_9APIA</name>
<reference evidence="3" key="2">
    <citation type="submission" date="2023-05" db="EMBL/GenBank/DDBJ databases">
        <authorList>
            <person name="Schelkunov M.I."/>
        </authorList>
    </citation>
    <scope>NUCLEOTIDE SEQUENCE</scope>
    <source>
        <strain evidence="3">Hsosn_3</strain>
        <tissue evidence="3">Leaf</tissue>
    </source>
</reference>
<feature type="compositionally biased region" description="Polar residues" evidence="1">
    <location>
        <begin position="1"/>
        <end position="16"/>
    </location>
</feature>
<gene>
    <name evidence="3" type="ORF">POM88_018459</name>
</gene>
<protein>
    <recommendedName>
        <fullName evidence="2">FAR1 domain-containing protein</fullName>
    </recommendedName>
</protein>
<evidence type="ECO:0000259" key="2">
    <source>
        <dbReference type="Pfam" id="PF03101"/>
    </source>
</evidence>
<evidence type="ECO:0000256" key="1">
    <source>
        <dbReference type="SAM" id="MobiDB-lite"/>
    </source>
</evidence>
<dbReference type="EMBL" id="JAUIZM010000004">
    <property type="protein sequence ID" value="KAK1390281.1"/>
    <property type="molecule type" value="Genomic_DNA"/>
</dbReference>
<dbReference type="AlphaFoldDB" id="A0AAD8IT01"/>
<dbReference type="PANTHER" id="PTHR46328">
    <property type="entry name" value="FAR-RED IMPAIRED RESPONSIVE (FAR1) FAMILY PROTEIN-RELATED"/>
    <property type="match status" value="1"/>
</dbReference>
<dbReference type="InterPro" id="IPR004330">
    <property type="entry name" value="FAR1_DNA_bnd_dom"/>
</dbReference>
<dbReference type="Pfam" id="PF03101">
    <property type="entry name" value="FAR1"/>
    <property type="match status" value="1"/>
</dbReference>
<reference evidence="3" key="1">
    <citation type="submission" date="2023-02" db="EMBL/GenBank/DDBJ databases">
        <title>Genome of toxic invasive species Heracleum sosnowskyi carries increased number of genes despite the absence of recent whole-genome duplications.</title>
        <authorList>
            <person name="Schelkunov M."/>
            <person name="Shtratnikova V."/>
            <person name="Makarenko M."/>
            <person name="Klepikova A."/>
            <person name="Omelchenko D."/>
            <person name="Novikova G."/>
            <person name="Obukhova E."/>
            <person name="Bogdanov V."/>
            <person name="Penin A."/>
            <person name="Logacheva M."/>
        </authorList>
    </citation>
    <scope>NUCLEOTIDE SEQUENCE</scope>
    <source>
        <strain evidence="3">Hsosn_3</strain>
        <tissue evidence="3">Leaf</tissue>
    </source>
</reference>
<evidence type="ECO:0000313" key="3">
    <source>
        <dbReference type="EMBL" id="KAK1390281.1"/>
    </source>
</evidence>
<dbReference type="PANTHER" id="PTHR46328:SF27">
    <property type="entry name" value="OS12G0287500 PROTEIN"/>
    <property type="match status" value="1"/>
</dbReference>
<accession>A0AAD8IT01</accession>
<evidence type="ECO:0000313" key="4">
    <source>
        <dbReference type="Proteomes" id="UP001237642"/>
    </source>
</evidence>
<feature type="domain" description="FAR1" evidence="2">
    <location>
        <begin position="50"/>
        <end position="133"/>
    </location>
</feature>
<feature type="region of interest" description="Disordered" evidence="1">
    <location>
        <begin position="1"/>
        <end position="32"/>
    </location>
</feature>
<proteinExistence type="predicted"/>
<comment type="caution">
    <text evidence="3">The sequence shown here is derived from an EMBL/GenBank/DDBJ whole genome shotgun (WGS) entry which is preliminary data.</text>
</comment>
<dbReference type="Proteomes" id="UP001237642">
    <property type="component" value="Unassembled WGS sequence"/>
</dbReference>
<organism evidence="3 4">
    <name type="scientific">Heracleum sosnowskyi</name>
    <dbReference type="NCBI Taxonomy" id="360622"/>
    <lineage>
        <taxon>Eukaryota</taxon>
        <taxon>Viridiplantae</taxon>
        <taxon>Streptophyta</taxon>
        <taxon>Embryophyta</taxon>
        <taxon>Tracheophyta</taxon>
        <taxon>Spermatophyta</taxon>
        <taxon>Magnoliopsida</taxon>
        <taxon>eudicotyledons</taxon>
        <taxon>Gunneridae</taxon>
        <taxon>Pentapetalae</taxon>
        <taxon>asterids</taxon>
        <taxon>campanulids</taxon>
        <taxon>Apiales</taxon>
        <taxon>Apiaceae</taxon>
        <taxon>Apioideae</taxon>
        <taxon>apioid superclade</taxon>
        <taxon>Tordylieae</taxon>
        <taxon>Tordyliinae</taxon>
        <taxon>Heracleum</taxon>
    </lineage>
</organism>
<sequence length="133" mass="15508">MTGDGQISGNSLSDELQNTDDNDLNVESSTKTSFVPREGLQFQTHEEAYDFYNNFSLTDGFAIRRYYTYKSINNDVIIRRTFVCNKEGFKKKDENNEKDVKRRRESRCGCKASMEIVLNRSGSWEIKKFCYSH</sequence>